<dbReference type="EMBL" id="BAAATJ010000002">
    <property type="protein sequence ID" value="GAA2385924.1"/>
    <property type="molecule type" value="Genomic_DNA"/>
</dbReference>
<organism evidence="11 12">
    <name type="scientific">Streptomyces glaucosporus</name>
    <dbReference type="NCBI Taxonomy" id="284044"/>
    <lineage>
        <taxon>Bacteria</taxon>
        <taxon>Bacillati</taxon>
        <taxon>Actinomycetota</taxon>
        <taxon>Actinomycetes</taxon>
        <taxon>Kitasatosporales</taxon>
        <taxon>Streptomycetaceae</taxon>
        <taxon>Streptomyces</taxon>
    </lineage>
</organism>
<dbReference type="InterPro" id="IPR000209">
    <property type="entry name" value="Peptidase_S8/S53_dom"/>
</dbReference>
<feature type="region of interest" description="Disordered" evidence="7">
    <location>
        <begin position="381"/>
        <end position="400"/>
    </location>
</feature>
<keyword evidence="2 5" id="KW-0645">Protease</keyword>
<dbReference type="SUPFAM" id="SSF52743">
    <property type="entry name" value="Subtilisin-like"/>
    <property type="match status" value="1"/>
</dbReference>
<feature type="domain" description="Inhibitor I9" evidence="10">
    <location>
        <begin position="45"/>
        <end position="117"/>
    </location>
</feature>
<gene>
    <name evidence="11" type="ORF">GCM10010420_05680</name>
</gene>
<evidence type="ECO:0000256" key="7">
    <source>
        <dbReference type="SAM" id="MobiDB-lite"/>
    </source>
</evidence>
<comment type="similarity">
    <text evidence="1 5 6">Belongs to the peptidase S8 family.</text>
</comment>
<feature type="chain" id="PRO_5047004561" description="Serine protease" evidence="8">
    <location>
        <begin position="19"/>
        <end position="400"/>
    </location>
</feature>
<dbReference type="PANTHER" id="PTHR43806">
    <property type="entry name" value="PEPTIDASE S8"/>
    <property type="match status" value="1"/>
</dbReference>
<feature type="domain" description="Peptidase S8/S53" evidence="9">
    <location>
        <begin position="159"/>
        <end position="380"/>
    </location>
</feature>
<dbReference type="PROSITE" id="PS00136">
    <property type="entry name" value="SUBTILASE_ASP"/>
    <property type="match status" value="1"/>
</dbReference>
<dbReference type="PROSITE" id="PS00137">
    <property type="entry name" value="SUBTILASE_HIS"/>
    <property type="match status" value="1"/>
</dbReference>
<reference evidence="12" key="1">
    <citation type="journal article" date="2019" name="Int. J. Syst. Evol. Microbiol.">
        <title>The Global Catalogue of Microorganisms (GCM) 10K type strain sequencing project: providing services to taxonomists for standard genome sequencing and annotation.</title>
        <authorList>
            <consortium name="The Broad Institute Genomics Platform"/>
            <consortium name="The Broad Institute Genome Sequencing Center for Infectious Disease"/>
            <person name="Wu L."/>
            <person name="Ma J."/>
        </authorList>
    </citation>
    <scope>NUCLEOTIDE SEQUENCE [LARGE SCALE GENOMIC DNA]</scope>
    <source>
        <strain evidence="12">JCM 6921</strain>
    </source>
</reference>
<dbReference type="InterPro" id="IPR037045">
    <property type="entry name" value="S8pro/Inhibitor_I9_sf"/>
</dbReference>
<evidence type="ECO:0000256" key="6">
    <source>
        <dbReference type="RuleBase" id="RU003355"/>
    </source>
</evidence>
<dbReference type="InterPro" id="IPR036852">
    <property type="entry name" value="Peptidase_S8/S53_dom_sf"/>
</dbReference>
<keyword evidence="12" id="KW-1185">Reference proteome</keyword>
<name>A0ABP5UUQ8_9ACTN</name>
<dbReference type="PRINTS" id="PR00723">
    <property type="entry name" value="SUBTILISIN"/>
</dbReference>
<dbReference type="Pfam" id="PF00082">
    <property type="entry name" value="Peptidase_S8"/>
    <property type="match status" value="1"/>
</dbReference>
<evidence type="ECO:0000259" key="10">
    <source>
        <dbReference type="Pfam" id="PF05922"/>
    </source>
</evidence>
<dbReference type="InterPro" id="IPR015500">
    <property type="entry name" value="Peptidase_S8_subtilisin-rel"/>
</dbReference>
<evidence type="ECO:0000313" key="11">
    <source>
        <dbReference type="EMBL" id="GAA2385924.1"/>
    </source>
</evidence>
<feature type="active site" description="Charge relay system" evidence="5">
    <location>
        <position position="194"/>
    </location>
</feature>
<dbReference type="InterPro" id="IPR023828">
    <property type="entry name" value="Peptidase_S8_Ser-AS"/>
</dbReference>
<keyword evidence="8" id="KW-0732">Signal</keyword>
<evidence type="ECO:0000256" key="4">
    <source>
        <dbReference type="ARBA" id="ARBA00022825"/>
    </source>
</evidence>
<accession>A0ABP5UUQ8</accession>
<evidence type="ECO:0008006" key="13">
    <source>
        <dbReference type="Google" id="ProtNLM"/>
    </source>
</evidence>
<dbReference type="Gene3D" id="3.30.70.80">
    <property type="entry name" value="Peptidase S8 propeptide/proteinase inhibitor I9"/>
    <property type="match status" value="1"/>
</dbReference>
<dbReference type="CDD" id="cd04077">
    <property type="entry name" value="Peptidases_S8_PCSK9_ProteinaseK_like"/>
    <property type="match status" value="1"/>
</dbReference>
<keyword evidence="3 5" id="KW-0378">Hydrolase</keyword>
<evidence type="ECO:0000256" key="5">
    <source>
        <dbReference type="PROSITE-ProRule" id="PRU01240"/>
    </source>
</evidence>
<dbReference type="PROSITE" id="PS51892">
    <property type="entry name" value="SUBTILASE"/>
    <property type="match status" value="1"/>
</dbReference>
<feature type="signal peptide" evidence="8">
    <location>
        <begin position="1"/>
        <end position="18"/>
    </location>
</feature>
<dbReference type="Proteomes" id="UP001500058">
    <property type="component" value="Unassembled WGS sequence"/>
</dbReference>
<evidence type="ECO:0000256" key="8">
    <source>
        <dbReference type="SAM" id="SignalP"/>
    </source>
</evidence>
<dbReference type="Gene3D" id="3.40.50.200">
    <property type="entry name" value="Peptidase S8/S53 domain"/>
    <property type="match status" value="1"/>
</dbReference>
<dbReference type="InterPro" id="IPR050131">
    <property type="entry name" value="Peptidase_S8_subtilisin-like"/>
</dbReference>
<dbReference type="RefSeq" id="WP_344629197.1">
    <property type="nucleotide sequence ID" value="NZ_BAAATJ010000002.1"/>
</dbReference>
<dbReference type="PANTHER" id="PTHR43806:SF11">
    <property type="entry name" value="CEREVISIN-RELATED"/>
    <property type="match status" value="1"/>
</dbReference>
<dbReference type="SUPFAM" id="SSF54897">
    <property type="entry name" value="Protease propeptides/inhibitors"/>
    <property type="match status" value="1"/>
</dbReference>
<dbReference type="PROSITE" id="PS00138">
    <property type="entry name" value="SUBTILASE_SER"/>
    <property type="match status" value="1"/>
</dbReference>
<dbReference type="InterPro" id="IPR034193">
    <property type="entry name" value="PCSK9_ProteinaseK-like"/>
</dbReference>
<dbReference type="InterPro" id="IPR010259">
    <property type="entry name" value="S8pro/Inhibitor_I9"/>
</dbReference>
<evidence type="ECO:0000256" key="1">
    <source>
        <dbReference type="ARBA" id="ARBA00011073"/>
    </source>
</evidence>
<comment type="caution">
    <text evidence="11">The sequence shown here is derived from an EMBL/GenBank/DDBJ whole genome shotgun (WGS) entry which is preliminary data.</text>
</comment>
<feature type="active site" description="Charge relay system" evidence="5">
    <location>
        <position position="346"/>
    </location>
</feature>
<keyword evidence="4 5" id="KW-0720">Serine protease</keyword>
<evidence type="ECO:0000256" key="2">
    <source>
        <dbReference type="ARBA" id="ARBA00022670"/>
    </source>
</evidence>
<dbReference type="Pfam" id="PF05922">
    <property type="entry name" value="Inhibitor_I9"/>
    <property type="match status" value="1"/>
</dbReference>
<evidence type="ECO:0000259" key="9">
    <source>
        <dbReference type="Pfam" id="PF00082"/>
    </source>
</evidence>
<sequence>MGAAVAALVLTGTTVATAGAATPDPDAAPLGVVRGAEAPNALDGQYIVVLKDTGAAARELKAPGDVKEKAEELTDAFGGEADRTYASALKGFSLKATEKQARRLAAHPAVAYVEANRVERGDDTQAAPGWGLDRIDQRDLPLDAGYTYDTTAPNVTAYIVDSGINIAHQDFEGRASYGWNFVDGTRTASDCHGHGTHVAGIVGGETHGVAKDVKLVAVKVLNCQNSGTTEGVLAGYDWVVKNAVKPAVANVSIGGAASDAKDAAVRKMVQAGITVSVSAGNKGVDACTQSPAREPSVITVAATARDDSRPSWSNYGTCVDLFAPGASVPSAGIDSATATKTMSGTSMSAPHVTGAAALYVSGNPAATPAQVARALLDTAGADRVTGPGTGSPNRLLHSRF</sequence>
<protein>
    <recommendedName>
        <fullName evidence="13">Serine protease</fullName>
    </recommendedName>
</protein>
<proteinExistence type="inferred from homology"/>
<dbReference type="InterPro" id="IPR023827">
    <property type="entry name" value="Peptidase_S8_Asp-AS"/>
</dbReference>
<evidence type="ECO:0000313" key="12">
    <source>
        <dbReference type="Proteomes" id="UP001500058"/>
    </source>
</evidence>
<evidence type="ECO:0000256" key="3">
    <source>
        <dbReference type="ARBA" id="ARBA00022801"/>
    </source>
</evidence>
<feature type="active site" description="Charge relay system" evidence="5">
    <location>
        <position position="161"/>
    </location>
</feature>
<dbReference type="InterPro" id="IPR022398">
    <property type="entry name" value="Peptidase_S8_His-AS"/>
</dbReference>